<reference evidence="2 3" key="1">
    <citation type="submission" date="2015-06" db="EMBL/GenBank/DDBJ databases">
        <authorList>
            <person name="Wibberg Daniel"/>
        </authorList>
    </citation>
    <scope>NUCLEOTIDE SEQUENCE [LARGE SCALE GENOMIC DNA]</scope>
    <source>
        <strain evidence="2 3">T3/55T</strain>
    </source>
</reference>
<dbReference type="InterPro" id="IPR032111">
    <property type="entry name" value="Clostridium_phage_holin"/>
</dbReference>
<protein>
    <submittedName>
        <fullName evidence="2">Putative membrane protein</fullName>
    </submittedName>
</protein>
<dbReference type="Proteomes" id="UP000236497">
    <property type="component" value="Unassembled WGS sequence"/>
</dbReference>
<feature type="transmembrane region" description="Helical" evidence="1">
    <location>
        <begin position="35"/>
        <end position="55"/>
    </location>
</feature>
<dbReference type="EMBL" id="CVTD020000026">
    <property type="protein sequence ID" value="CRZ35582.1"/>
    <property type="molecule type" value="Genomic_DNA"/>
</dbReference>
<dbReference type="RefSeq" id="WP_199179194.1">
    <property type="nucleotide sequence ID" value="NZ_CVTD020000026.1"/>
</dbReference>
<keyword evidence="3" id="KW-1185">Reference proteome</keyword>
<keyword evidence="1" id="KW-0472">Membrane</keyword>
<evidence type="ECO:0000256" key="1">
    <source>
        <dbReference type="SAM" id="Phobius"/>
    </source>
</evidence>
<sequence length="100" mass="10908">MEFLARYVVLVVLGICLCLGYIIKHSISFIPNKYIPLIMGITGVILNLWINGWQFTPEILLGGLASGLASTGTHELIRHLIPNNGQESMPDTNTSAGKNN</sequence>
<feature type="transmembrane region" description="Helical" evidence="1">
    <location>
        <begin position="6"/>
        <end position="23"/>
    </location>
</feature>
<evidence type="ECO:0000313" key="2">
    <source>
        <dbReference type="EMBL" id="CRZ35582.1"/>
    </source>
</evidence>
<keyword evidence="1" id="KW-0812">Transmembrane</keyword>
<gene>
    <name evidence="2" type="ORF">HHT355_2396</name>
</gene>
<accession>A0A0H5SJA0</accession>
<name>A0A0H5SJA0_HERHM</name>
<dbReference type="Pfam" id="PF16079">
    <property type="entry name" value="Phage_holin_5_2"/>
    <property type="match status" value="1"/>
</dbReference>
<proteinExistence type="predicted"/>
<keyword evidence="1" id="KW-1133">Transmembrane helix</keyword>
<dbReference type="AlphaFoldDB" id="A0A0H5SJA0"/>
<evidence type="ECO:0000313" key="3">
    <source>
        <dbReference type="Proteomes" id="UP000236497"/>
    </source>
</evidence>
<organism evidence="2 3">
    <name type="scientific">Herbinix hemicellulosilytica</name>
    <dbReference type="NCBI Taxonomy" id="1564487"/>
    <lineage>
        <taxon>Bacteria</taxon>
        <taxon>Bacillati</taxon>
        <taxon>Bacillota</taxon>
        <taxon>Clostridia</taxon>
        <taxon>Lachnospirales</taxon>
        <taxon>Lachnospiraceae</taxon>
        <taxon>Herbinix</taxon>
    </lineage>
</organism>